<reference evidence="15" key="1">
    <citation type="submission" date="2023-03" db="EMBL/GenBank/DDBJ databases">
        <title>Electrophorus voltai genome.</title>
        <authorList>
            <person name="Bian C."/>
        </authorList>
    </citation>
    <scope>NUCLEOTIDE SEQUENCE</scope>
    <source>
        <strain evidence="15">CB-2022</strain>
        <tissue evidence="15">Muscle</tissue>
    </source>
</reference>
<proteinExistence type="inferred from homology"/>
<comment type="cofactor">
    <cofactor evidence="1">
        <name>L-ascorbate</name>
        <dbReference type="ChEBI" id="CHEBI:38290"/>
    </cofactor>
</comment>
<evidence type="ECO:0000256" key="7">
    <source>
        <dbReference type="ARBA" id="ARBA00022803"/>
    </source>
</evidence>
<dbReference type="InterPro" id="IPR045054">
    <property type="entry name" value="P4HA-like"/>
</dbReference>
<dbReference type="InterPro" id="IPR044862">
    <property type="entry name" value="Pro_4_hyd_alph_FE2OG_OXY"/>
</dbReference>
<dbReference type="InterPro" id="IPR005123">
    <property type="entry name" value="Oxoglu/Fe-dep_dioxygenase_dom"/>
</dbReference>
<dbReference type="GO" id="GO:0004656">
    <property type="term" value="F:procollagen-proline 4-dioxygenase activity"/>
    <property type="evidence" value="ECO:0007669"/>
    <property type="project" value="UniProtKB-EC"/>
</dbReference>
<dbReference type="Gene3D" id="6.10.140.1460">
    <property type="match status" value="1"/>
</dbReference>
<dbReference type="GO" id="GO:0005788">
    <property type="term" value="C:endoplasmic reticulum lumen"/>
    <property type="evidence" value="ECO:0007669"/>
    <property type="project" value="UniProtKB-SubCell"/>
</dbReference>
<keyword evidence="13" id="KW-0325">Glycoprotein</keyword>
<dbReference type="Pfam" id="PF08336">
    <property type="entry name" value="P4Ha_N"/>
    <property type="match status" value="1"/>
</dbReference>
<dbReference type="Pfam" id="PF23558">
    <property type="entry name" value="TPR_P4H"/>
    <property type="match status" value="1"/>
</dbReference>
<dbReference type="SMART" id="SM00702">
    <property type="entry name" value="P4Hc"/>
    <property type="match status" value="1"/>
</dbReference>
<dbReference type="InterPro" id="IPR013547">
    <property type="entry name" value="P4H_N"/>
</dbReference>
<organism evidence="15 16">
    <name type="scientific">Electrophorus voltai</name>
    <dbReference type="NCBI Taxonomy" id="2609070"/>
    <lineage>
        <taxon>Eukaryota</taxon>
        <taxon>Metazoa</taxon>
        <taxon>Chordata</taxon>
        <taxon>Craniata</taxon>
        <taxon>Vertebrata</taxon>
        <taxon>Euteleostomi</taxon>
        <taxon>Actinopterygii</taxon>
        <taxon>Neopterygii</taxon>
        <taxon>Teleostei</taxon>
        <taxon>Ostariophysi</taxon>
        <taxon>Gymnotiformes</taxon>
        <taxon>Gymnotoidei</taxon>
        <taxon>Gymnotidae</taxon>
        <taxon>Electrophorus</taxon>
    </lineage>
</organism>
<comment type="similarity">
    <text evidence="4">Belongs to the P4HA family.</text>
</comment>
<keyword evidence="10" id="KW-0223">Dioxygenase</keyword>
<dbReference type="Pfam" id="PF13640">
    <property type="entry name" value="2OG-FeII_Oxy_3"/>
    <property type="match status" value="1"/>
</dbReference>
<accession>A0AAD8Z3T6</accession>
<evidence type="ECO:0000256" key="2">
    <source>
        <dbReference type="ARBA" id="ARBA00002035"/>
    </source>
</evidence>
<name>A0AAD8Z3T6_9TELE</name>
<evidence type="ECO:0000256" key="9">
    <source>
        <dbReference type="ARBA" id="ARBA00022896"/>
    </source>
</evidence>
<dbReference type="SUPFAM" id="SSF48452">
    <property type="entry name" value="TPR-like"/>
    <property type="match status" value="1"/>
</dbReference>
<comment type="subcellular location">
    <subcellularLocation>
        <location evidence="3">Endoplasmic reticulum lumen</location>
    </subcellularLocation>
</comment>
<dbReference type="InterPro" id="IPR006620">
    <property type="entry name" value="Pro_4_hyd_alph"/>
</dbReference>
<evidence type="ECO:0000256" key="12">
    <source>
        <dbReference type="ARBA" id="ARBA00023004"/>
    </source>
</evidence>
<evidence type="ECO:0000256" key="11">
    <source>
        <dbReference type="ARBA" id="ARBA00023002"/>
    </source>
</evidence>
<comment type="caution">
    <text evidence="15">The sequence shown here is derived from an EMBL/GenBank/DDBJ whole genome shotgun (WGS) entry which is preliminary data.</text>
</comment>
<gene>
    <name evidence="15" type="ORF">P4O66_014806</name>
</gene>
<dbReference type="GO" id="GO:0031418">
    <property type="term" value="F:L-ascorbic acid binding"/>
    <property type="evidence" value="ECO:0007669"/>
    <property type="project" value="UniProtKB-KW"/>
</dbReference>
<keyword evidence="9" id="KW-0847">Vitamin C</keyword>
<keyword evidence="16" id="KW-1185">Reference proteome</keyword>
<evidence type="ECO:0000259" key="14">
    <source>
        <dbReference type="PROSITE" id="PS51471"/>
    </source>
</evidence>
<dbReference type="Proteomes" id="UP001239994">
    <property type="component" value="Unassembled WGS sequence"/>
</dbReference>
<feature type="domain" description="Fe2OG dioxygenase" evidence="14">
    <location>
        <begin position="300"/>
        <end position="423"/>
    </location>
</feature>
<keyword evidence="8" id="KW-0256">Endoplasmic reticulum</keyword>
<keyword evidence="12" id="KW-0408">Iron</keyword>
<dbReference type="GO" id="GO:0005506">
    <property type="term" value="F:iron ion binding"/>
    <property type="evidence" value="ECO:0007669"/>
    <property type="project" value="InterPro"/>
</dbReference>
<dbReference type="EMBL" id="JAROKS010000021">
    <property type="protein sequence ID" value="KAK1790958.1"/>
    <property type="molecule type" value="Genomic_DNA"/>
</dbReference>
<evidence type="ECO:0000256" key="6">
    <source>
        <dbReference type="ARBA" id="ARBA00022723"/>
    </source>
</evidence>
<evidence type="ECO:0000256" key="4">
    <source>
        <dbReference type="ARBA" id="ARBA00006511"/>
    </source>
</evidence>
<dbReference type="EC" id="1.14.11.2" evidence="5"/>
<dbReference type="PROSITE" id="PS51471">
    <property type="entry name" value="FE2OG_OXY"/>
    <property type="match status" value="1"/>
</dbReference>
<keyword evidence="7" id="KW-0802">TPR repeat</keyword>
<comment type="function">
    <text evidence="2">Catalyzes the post-translational formation of 4-hydroxyproline in -Xaa-Pro-Gly- sequences in collagens and other proteins.</text>
</comment>
<keyword evidence="11" id="KW-0560">Oxidoreductase</keyword>
<evidence type="ECO:0000256" key="5">
    <source>
        <dbReference type="ARBA" id="ARBA00012269"/>
    </source>
</evidence>
<evidence type="ECO:0000256" key="13">
    <source>
        <dbReference type="ARBA" id="ARBA00023180"/>
    </source>
</evidence>
<feature type="non-terminal residue" evidence="15">
    <location>
        <position position="1"/>
    </location>
</feature>
<dbReference type="PANTHER" id="PTHR10869:SF244">
    <property type="entry name" value="PROLYL 4-HYDROXYLASE SUBUNIT ALPHA-2"/>
    <property type="match status" value="1"/>
</dbReference>
<dbReference type="PANTHER" id="PTHR10869">
    <property type="entry name" value="PROLYL 4-HYDROXYLASE ALPHA SUBUNIT"/>
    <property type="match status" value="1"/>
</dbReference>
<dbReference type="Gene3D" id="1.25.40.10">
    <property type="entry name" value="Tetratricopeptide repeat domain"/>
    <property type="match status" value="1"/>
</dbReference>
<dbReference type="InterPro" id="IPR011990">
    <property type="entry name" value="TPR-like_helical_dom_sf"/>
</dbReference>
<evidence type="ECO:0000313" key="15">
    <source>
        <dbReference type="EMBL" id="KAK1790958.1"/>
    </source>
</evidence>
<sequence length="438" mass="50132">HEFYSSTDKMASLAEKEKELLDFFSYYIQMEEAHLQNLRSVLLYLKFLYYSEQNDPVMSNPVASYKLIRRLRKEWFTISEYTQQSLYQDYQDMLSEDVHHIPDQEDVDGAALGIIRLQDMYKLYPKDITKDPQTGREILLKPDESFHLGKVAYDQDQFQHAFLWFLYTLSNINADQEATVTKLSVLQYLASSAFHFGDLTIAIYFTQTLVHLDPTNMDARLDLAIYKGRHFTQTSNPDVLRLNSTSGSIYEFERSKVTGNRKVMVSSLRVSQSAWLDDYDPVVSRVTQRLAYITGLNMESSETLQVLNYGIGGQFEPHYDTGELTENSEGHRIATVLIYLSDVGGGGATVFPEIGVSLKPVKGSAVLWYNLLQNGELSELSLHASCPVLQGSKWGEFYLAFNLRDVAMLLAFSLRLAVKWVHERGQEFRRPCSLSKTE</sequence>
<evidence type="ECO:0000256" key="8">
    <source>
        <dbReference type="ARBA" id="ARBA00022824"/>
    </source>
</evidence>
<evidence type="ECO:0000313" key="16">
    <source>
        <dbReference type="Proteomes" id="UP001239994"/>
    </source>
</evidence>
<evidence type="ECO:0000256" key="3">
    <source>
        <dbReference type="ARBA" id="ARBA00004319"/>
    </source>
</evidence>
<dbReference type="InterPro" id="IPR059068">
    <property type="entry name" value="TPR_P4H"/>
</dbReference>
<protein>
    <recommendedName>
        <fullName evidence="5">procollagen-proline 4-dioxygenase</fullName>
        <ecNumber evidence="5">1.14.11.2</ecNumber>
    </recommendedName>
</protein>
<keyword evidence="6" id="KW-0479">Metal-binding</keyword>
<dbReference type="AlphaFoldDB" id="A0AAD8Z3T6"/>
<evidence type="ECO:0000256" key="10">
    <source>
        <dbReference type="ARBA" id="ARBA00022964"/>
    </source>
</evidence>
<evidence type="ECO:0000256" key="1">
    <source>
        <dbReference type="ARBA" id="ARBA00001961"/>
    </source>
</evidence>
<dbReference type="Gene3D" id="2.60.120.620">
    <property type="entry name" value="q2cbj1_9rhob like domain"/>
    <property type="match status" value="1"/>
</dbReference>